<protein>
    <submittedName>
        <fullName evidence="2">Uncharacterized protein</fullName>
    </submittedName>
</protein>
<sequence>MTLIVGSGGEFPLEGWRIESRKIGRRRYQGSTTVCRVVDVTYQQKSHTHGYISGVAGFSIDGYGLTGGGGGFVSTEHENVATVIVRDGDGFEQQIELPARVAVRPETIVRLDSINGRLIGATNLSGRGGLVMLAQWEDFFPRSRFRKTYLALALLGWWVLNNTGSSPALVVLGIGLLMPIALWALHAVRTTQHRKQMADYMGEVWKRGLR</sequence>
<accession>A0ABS7P9Z5</accession>
<dbReference type="Proteomes" id="UP000759298">
    <property type="component" value="Unassembled WGS sequence"/>
</dbReference>
<keyword evidence="1" id="KW-0812">Transmembrane</keyword>
<name>A0ABS7P9Z5_9SPHN</name>
<keyword evidence="1" id="KW-0472">Membrane</keyword>
<evidence type="ECO:0000313" key="2">
    <source>
        <dbReference type="EMBL" id="MBY8335881.1"/>
    </source>
</evidence>
<keyword evidence="1" id="KW-1133">Transmembrane helix</keyword>
<organism evidence="2 3">
    <name type="scientific">Alteriqipengyuania abyssalis</name>
    <dbReference type="NCBI Taxonomy" id="2860200"/>
    <lineage>
        <taxon>Bacteria</taxon>
        <taxon>Pseudomonadati</taxon>
        <taxon>Pseudomonadota</taxon>
        <taxon>Alphaproteobacteria</taxon>
        <taxon>Sphingomonadales</taxon>
        <taxon>Erythrobacteraceae</taxon>
        <taxon>Alteriqipengyuania</taxon>
    </lineage>
</organism>
<gene>
    <name evidence="2" type="ORF">KYN89_02350</name>
</gene>
<dbReference type="EMBL" id="JAHWXP010000001">
    <property type="protein sequence ID" value="MBY8335881.1"/>
    <property type="molecule type" value="Genomic_DNA"/>
</dbReference>
<evidence type="ECO:0000256" key="1">
    <source>
        <dbReference type="SAM" id="Phobius"/>
    </source>
</evidence>
<dbReference type="RefSeq" id="WP_222823628.1">
    <property type="nucleotide sequence ID" value="NZ_JAHWXP010000001.1"/>
</dbReference>
<comment type="caution">
    <text evidence="2">The sequence shown here is derived from an EMBL/GenBank/DDBJ whole genome shotgun (WGS) entry which is preliminary data.</text>
</comment>
<evidence type="ECO:0000313" key="3">
    <source>
        <dbReference type="Proteomes" id="UP000759298"/>
    </source>
</evidence>
<proteinExistence type="predicted"/>
<keyword evidence="3" id="KW-1185">Reference proteome</keyword>
<feature type="transmembrane region" description="Helical" evidence="1">
    <location>
        <begin position="166"/>
        <end position="188"/>
    </location>
</feature>
<reference evidence="2 3" key="1">
    <citation type="submission" date="2021-07" db="EMBL/GenBank/DDBJ databases">
        <title>Alteriqipengyuania abyssalis NZ-12B nov, sp.nov isolated from deep sea sponge in pacific ocean.</title>
        <authorList>
            <person name="Tareen S."/>
            <person name="Wink J."/>
        </authorList>
    </citation>
    <scope>NUCLEOTIDE SEQUENCE [LARGE SCALE GENOMIC DNA]</scope>
    <source>
        <strain evidence="2 3">NZ-12B</strain>
    </source>
</reference>